<protein>
    <submittedName>
        <fullName evidence="2">Catechol 2,3-dioxygenase-like lactoylglutathione lyase family enzyme</fullName>
    </submittedName>
</protein>
<dbReference type="PROSITE" id="PS51819">
    <property type="entry name" value="VOC"/>
    <property type="match status" value="1"/>
</dbReference>
<dbReference type="Proteomes" id="UP000289238">
    <property type="component" value="Unassembled WGS sequence"/>
</dbReference>
<dbReference type="InterPro" id="IPR051332">
    <property type="entry name" value="Fosfomycin_Res_Enzymes"/>
</dbReference>
<dbReference type="Pfam" id="PF00903">
    <property type="entry name" value="Glyoxalase"/>
    <property type="match status" value="1"/>
</dbReference>
<reference evidence="2 3" key="1">
    <citation type="submission" date="2018-07" db="EMBL/GenBank/DDBJ databases">
        <title>Leeuwenhoekiella genomics.</title>
        <authorList>
            <person name="Tahon G."/>
            <person name="Willems A."/>
        </authorList>
    </citation>
    <scope>NUCLEOTIDE SEQUENCE [LARGE SCALE GENOMIC DNA]</scope>
    <source>
        <strain evidence="2 3">LMG 22550</strain>
    </source>
</reference>
<comment type="caution">
    <text evidence="2">The sequence shown here is derived from an EMBL/GenBank/DDBJ whole genome shotgun (WGS) entry which is preliminary data.</text>
</comment>
<dbReference type="GO" id="GO:0051213">
    <property type="term" value="F:dioxygenase activity"/>
    <property type="evidence" value="ECO:0007669"/>
    <property type="project" value="UniProtKB-KW"/>
</dbReference>
<gene>
    <name evidence="2" type="ORF">DSM00_284</name>
</gene>
<keyword evidence="2" id="KW-0560">Oxidoreductase</keyword>
<dbReference type="InterPro" id="IPR037523">
    <property type="entry name" value="VOC_core"/>
</dbReference>
<evidence type="ECO:0000313" key="3">
    <source>
        <dbReference type="Proteomes" id="UP000289238"/>
    </source>
</evidence>
<keyword evidence="3" id="KW-1185">Reference proteome</keyword>
<dbReference type="SUPFAM" id="SSF54593">
    <property type="entry name" value="Glyoxalase/Bleomycin resistance protein/Dihydroxybiphenyl dioxygenase"/>
    <property type="match status" value="1"/>
</dbReference>
<dbReference type="PANTHER" id="PTHR36113">
    <property type="entry name" value="LYASE, PUTATIVE-RELATED-RELATED"/>
    <property type="match status" value="1"/>
</dbReference>
<evidence type="ECO:0000259" key="1">
    <source>
        <dbReference type="PROSITE" id="PS51819"/>
    </source>
</evidence>
<sequence>MSKLNLVLDFKFNHIALSVKDVANSIAFYQSIFQFPEIENTASSSNTRWLEIGEGRQLHFIPRPEAIIKTNKAVHFALSTPDLDVFIQHLNDLNIEYSDWRGTLTKDYIRKDGIAQVYFQDPDGYWIEVNNAI</sequence>
<dbReference type="Gene3D" id="3.10.180.10">
    <property type="entry name" value="2,3-Dihydroxybiphenyl 1,2-Dioxygenase, domain 1"/>
    <property type="match status" value="1"/>
</dbReference>
<name>A0A4Q0PCL8_9FLAO</name>
<dbReference type="RefSeq" id="WP_317127829.1">
    <property type="nucleotide sequence ID" value="NZ_QOVM01000001.1"/>
</dbReference>
<dbReference type="PANTHER" id="PTHR36113:SF1">
    <property type="entry name" value="GLYOXALASE_BLEOMYCIN RESISTANCE PROTEIN_DIOXYGENASE"/>
    <property type="match status" value="1"/>
</dbReference>
<organism evidence="2 3">
    <name type="scientific">Leeuwenhoekiella aequorea</name>
    <dbReference type="NCBI Taxonomy" id="283736"/>
    <lineage>
        <taxon>Bacteria</taxon>
        <taxon>Pseudomonadati</taxon>
        <taxon>Bacteroidota</taxon>
        <taxon>Flavobacteriia</taxon>
        <taxon>Flavobacteriales</taxon>
        <taxon>Flavobacteriaceae</taxon>
        <taxon>Leeuwenhoekiella</taxon>
    </lineage>
</organism>
<proteinExistence type="predicted"/>
<evidence type="ECO:0000313" key="2">
    <source>
        <dbReference type="EMBL" id="RXG24495.1"/>
    </source>
</evidence>
<dbReference type="EMBL" id="QOVM01000001">
    <property type="protein sequence ID" value="RXG24495.1"/>
    <property type="molecule type" value="Genomic_DNA"/>
</dbReference>
<dbReference type="AlphaFoldDB" id="A0A4Q0PCL8"/>
<dbReference type="GO" id="GO:0016829">
    <property type="term" value="F:lyase activity"/>
    <property type="evidence" value="ECO:0007669"/>
    <property type="project" value="UniProtKB-KW"/>
</dbReference>
<keyword evidence="2" id="KW-0456">Lyase</keyword>
<keyword evidence="2" id="KW-0223">Dioxygenase</keyword>
<dbReference type="InterPro" id="IPR029068">
    <property type="entry name" value="Glyas_Bleomycin-R_OHBP_Dase"/>
</dbReference>
<accession>A0A4Q0PCL8</accession>
<dbReference type="InterPro" id="IPR004360">
    <property type="entry name" value="Glyas_Fos-R_dOase_dom"/>
</dbReference>
<feature type="domain" description="VOC" evidence="1">
    <location>
        <begin position="11"/>
        <end position="132"/>
    </location>
</feature>